<dbReference type="Proteomes" id="UP001652625">
    <property type="component" value="Chromosome 06"/>
</dbReference>
<reference evidence="4" key="1">
    <citation type="submission" date="2025-08" db="UniProtKB">
        <authorList>
            <consortium name="RefSeq"/>
        </authorList>
    </citation>
    <scope>IDENTIFICATION</scope>
</reference>
<dbReference type="PANTHER" id="PTHR45749:SF23">
    <property type="entry name" value="ZINC FINGER MYM-TYPE PROTEIN 1-LIKE"/>
    <property type="match status" value="1"/>
</dbReference>
<dbReference type="InterPro" id="IPR008906">
    <property type="entry name" value="HATC_C_dom"/>
</dbReference>
<keyword evidence="3" id="KW-1185">Reference proteome</keyword>
<evidence type="ECO:0000313" key="3">
    <source>
        <dbReference type="Proteomes" id="UP001652625"/>
    </source>
</evidence>
<proteinExistence type="predicted"/>
<evidence type="ECO:0000313" key="4">
    <source>
        <dbReference type="RefSeq" id="XP_065654643.1"/>
    </source>
</evidence>
<name>A0ABM4BZF9_HYDVU</name>
<dbReference type="Pfam" id="PF05699">
    <property type="entry name" value="Dimer_Tnp_hAT"/>
    <property type="match status" value="1"/>
</dbReference>
<dbReference type="PANTHER" id="PTHR45749">
    <property type="match status" value="1"/>
</dbReference>
<dbReference type="Pfam" id="PF14291">
    <property type="entry name" value="DUF4371"/>
    <property type="match status" value="1"/>
</dbReference>
<organism evidence="3 4">
    <name type="scientific">Hydra vulgaris</name>
    <name type="common">Hydra</name>
    <name type="synonym">Hydra attenuata</name>
    <dbReference type="NCBI Taxonomy" id="6087"/>
    <lineage>
        <taxon>Eukaryota</taxon>
        <taxon>Metazoa</taxon>
        <taxon>Cnidaria</taxon>
        <taxon>Hydrozoa</taxon>
        <taxon>Hydroidolina</taxon>
        <taxon>Anthoathecata</taxon>
        <taxon>Aplanulata</taxon>
        <taxon>Hydridae</taxon>
        <taxon>Hydra</taxon>
    </lineage>
</organism>
<sequence>MTGRKYKSGCQKRKSAEQKQDAIKKCKTLTNFFSILSQIDETSSAQIKDKNNDQNVSIFESSEIQTTPYIVELPSEDNFWFSDWKHGEEYVILHENSTPHKNAVINWTRRKERKNTIDKQLMQELEQESDKFYKILKSVVAVVKFLSERGLAFRGHSETFSVPNNGNFMGCLELIAELDPFLKELIQKCSGKKHSVSYLTKTVYEEIITLMAKKVTKTIIEKVNSTKYYSIVVDSTPDVAHVDQLANILRYCYQGDVFERFLTITPITSHTGKSLLNVVKTILDTNNLSIKNCRGQSYDNAANMSGQYNGLRALLQRENQLAVYTPCAAHSLNLIGIEAAKVVHEVVIFFGTIQQLFVFFSSSTKKWNVITDALKLNEKTHTLKNLGKTRWCSHYEAVKALKNNYEEILTTAGLDLLEASALLSSLEGFIKEKRNNIDTELTQYEILAKTLTNYLSSEYKDKRKRILRYSDGTTGCGSNLTGKNKFKIEILNVVLDKFQNEFQKRKKIYKENSENFKFLFDIKNKKTKIIDESSMQNACKFYKEDIEDFATLKNECIHFKEYINIIVVNEQSQINCAEILKIIYDKHLIDIFPNLYTVMKIFLTMPITNCKAERSFSRMSYIKNKQRNTMSNGRLADLMLLSIEHKITKSLNYDEVIKEYALTKVRKLRH</sequence>
<feature type="domain" description="HAT C-terminal dimerisation" evidence="1">
    <location>
        <begin position="583"/>
        <end position="645"/>
    </location>
</feature>
<feature type="domain" description="DUF4371" evidence="2">
    <location>
        <begin position="100"/>
        <end position="310"/>
    </location>
</feature>
<accession>A0ABM4BZF9</accession>
<evidence type="ECO:0000259" key="1">
    <source>
        <dbReference type="Pfam" id="PF05699"/>
    </source>
</evidence>
<dbReference type="InterPro" id="IPR012337">
    <property type="entry name" value="RNaseH-like_sf"/>
</dbReference>
<protein>
    <submittedName>
        <fullName evidence="4">Zinc finger MYM-type protein 1-like</fullName>
    </submittedName>
</protein>
<dbReference type="GeneID" id="136081269"/>
<dbReference type="SUPFAM" id="SSF53098">
    <property type="entry name" value="Ribonuclease H-like"/>
    <property type="match status" value="1"/>
</dbReference>
<gene>
    <name evidence="4" type="primary">LOC136081269</name>
</gene>
<dbReference type="InterPro" id="IPR025398">
    <property type="entry name" value="DUF4371"/>
</dbReference>
<evidence type="ECO:0000259" key="2">
    <source>
        <dbReference type="Pfam" id="PF14291"/>
    </source>
</evidence>
<dbReference type="RefSeq" id="XP_065654643.1">
    <property type="nucleotide sequence ID" value="XM_065798571.1"/>
</dbReference>